<name>L0JZW9_9EURY</name>
<gene>
    <name evidence="1" type="ORF">Natoc_2044</name>
</gene>
<sequence>MSERFLARPIMSPSVAAAVALLGVWIVLMFAVTAVAGEDQLRATSWFEDGEDRSGPRD</sequence>
<reference evidence="1 2" key="1">
    <citation type="submission" date="2012-11" db="EMBL/GenBank/DDBJ databases">
        <title>FINISHED of Natronococcus occultus SP4, DSM 3396.</title>
        <authorList>
            <consortium name="DOE Joint Genome Institute"/>
            <person name="Eisen J."/>
            <person name="Huntemann M."/>
            <person name="Wei C.-L."/>
            <person name="Han J."/>
            <person name="Detter J.C."/>
            <person name="Han C."/>
            <person name="Tapia R."/>
            <person name="Chen A."/>
            <person name="Kyrpides N."/>
            <person name="Mavromatis K."/>
            <person name="Markowitz V."/>
            <person name="Szeto E."/>
            <person name="Ivanova N."/>
            <person name="Mikhailova N."/>
            <person name="Ovchinnikova G."/>
            <person name="Pagani I."/>
            <person name="Pati A."/>
            <person name="Goodwin L."/>
            <person name="Nordberg H.P."/>
            <person name="Cantor M.N."/>
            <person name="Hua S.X."/>
            <person name="Woyke T."/>
            <person name="Eisen J."/>
            <person name="Klenk H.-P."/>
            <person name="Klenk H.-P."/>
        </authorList>
    </citation>
    <scope>NUCLEOTIDE SEQUENCE [LARGE SCALE GENOMIC DNA]</scope>
    <source>
        <strain evidence="1 2">SP4</strain>
    </source>
</reference>
<proteinExistence type="predicted"/>
<dbReference type="AlphaFoldDB" id="L0JZW9"/>
<protein>
    <submittedName>
        <fullName evidence="1">Uncharacterized protein</fullName>
    </submittedName>
</protein>
<dbReference type="HOGENOM" id="CLU_2968549_0_0_2"/>
<dbReference type="Proteomes" id="UP000010878">
    <property type="component" value="Chromosome"/>
</dbReference>
<keyword evidence="2" id="KW-1185">Reference proteome</keyword>
<dbReference type="STRING" id="694430.Natoc_2044"/>
<evidence type="ECO:0000313" key="1">
    <source>
        <dbReference type="EMBL" id="AGB37830.1"/>
    </source>
</evidence>
<dbReference type="EMBL" id="CP003929">
    <property type="protein sequence ID" value="AGB37830.1"/>
    <property type="molecule type" value="Genomic_DNA"/>
</dbReference>
<accession>L0JZW9</accession>
<evidence type="ECO:0000313" key="2">
    <source>
        <dbReference type="Proteomes" id="UP000010878"/>
    </source>
</evidence>
<organism evidence="1 2">
    <name type="scientific">Natronococcus occultus SP4</name>
    <dbReference type="NCBI Taxonomy" id="694430"/>
    <lineage>
        <taxon>Archaea</taxon>
        <taxon>Methanobacteriati</taxon>
        <taxon>Methanobacteriota</taxon>
        <taxon>Stenosarchaea group</taxon>
        <taxon>Halobacteria</taxon>
        <taxon>Halobacteriales</taxon>
        <taxon>Natrialbaceae</taxon>
        <taxon>Natronococcus</taxon>
    </lineage>
</organism>
<dbReference type="KEGG" id="nou:Natoc_2044"/>